<keyword evidence="2" id="KW-0472">Membrane</keyword>
<evidence type="ECO:0000256" key="2">
    <source>
        <dbReference type="SAM" id="Phobius"/>
    </source>
</evidence>
<organism evidence="3 4">
    <name type="scientific">Myceligenerans salitolerans</name>
    <dbReference type="NCBI Taxonomy" id="1230528"/>
    <lineage>
        <taxon>Bacteria</taxon>
        <taxon>Bacillati</taxon>
        <taxon>Actinomycetota</taxon>
        <taxon>Actinomycetes</taxon>
        <taxon>Micrococcales</taxon>
        <taxon>Promicromonosporaceae</taxon>
        <taxon>Myceligenerans</taxon>
    </lineage>
</organism>
<keyword evidence="2" id="KW-0812">Transmembrane</keyword>
<proteinExistence type="predicted"/>
<accession>A0ABS3IBH1</accession>
<comment type="caution">
    <text evidence="3">The sequence shown here is derived from an EMBL/GenBank/DDBJ whole genome shotgun (WGS) entry which is preliminary data.</text>
</comment>
<evidence type="ECO:0000256" key="1">
    <source>
        <dbReference type="SAM" id="MobiDB-lite"/>
    </source>
</evidence>
<reference evidence="4" key="2">
    <citation type="submission" date="2023-07" db="EMBL/GenBank/DDBJ databases">
        <title>Myceligenerans salitolerans sp. nov., a halotolerant actinomycete isolated from a salt lake in Xinjiang, China.</title>
        <authorList>
            <person name="Guan T."/>
        </authorList>
    </citation>
    <scope>NUCLEOTIDE SEQUENCE [LARGE SCALE GENOMIC DNA]</scope>
    <source>
        <strain evidence="4">XHU 5031</strain>
    </source>
</reference>
<reference evidence="3 4" key="1">
    <citation type="submission" date="2021-03" db="EMBL/GenBank/DDBJ databases">
        <authorList>
            <person name="Xin L."/>
        </authorList>
    </citation>
    <scope>NUCLEOTIDE SEQUENCE [LARGE SCALE GENOMIC DNA]</scope>
    <source>
        <strain evidence="3 4">XHU 5031</strain>
    </source>
</reference>
<protein>
    <recommendedName>
        <fullName evidence="5">Pyrroloquinoline-quinone binding quinoprotein</fullName>
    </recommendedName>
</protein>
<dbReference type="SUPFAM" id="SSF50998">
    <property type="entry name" value="Quinoprotein alcohol dehydrogenase-like"/>
    <property type="match status" value="1"/>
</dbReference>
<gene>
    <name evidence="3" type="ORF">J0911_12160</name>
</gene>
<dbReference type="Proteomes" id="UP000664617">
    <property type="component" value="Unassembled WGS sequence"/>
</dbReference>
<keyword evidence="2" id="KW-1133">Transmembrane helix</keyword>
<evidence type="ECO:0000313" key="4">
    <source>
        <dbReference type="Proteomes" id="UP000664617"/>
    </source>
</evidence>
<sequence>MGRPGSTDRVVFELEDDGSSAPADRPGVVSEEQDGTGPARPSAPYRPRWPRRRWLLVAAVVLGLAVVVAVDEAHEHRERTVRLAAAPGGVLSLENPPRERWRVPAATGPWPSAELVVATVRGDVVGLDPRSGEVVADFGPAVTTRCGPEVGRPKTPVCVPPEDDPERVPGPGGTYLTAERIGPEPGDSPVSSSCEGGVCQWFGAITDARDVRVEAADAATGTVRWRRTIEFRTVGRAERCADGDALDLESVTLATTAHTVLVEGCGIDAWVAANGRVLERARSVRGDVEVLARPDGGYRAWARAGAIGTGLTLMFAPDGEGRRDASGAVLDPVATDGSGGAVTLVQRGARLLRVGEEGRILWDVEQTAELFLARTQREGVLLGGDGVATGIELASGAAVWRTEVGTPAGGAWNGYEHEVSFTDGRRVMILVEKPEGGTRAVTLDVRSGEERWTWDVPAGWELRAVGGRLVAETNDGLVGMS</sequence>
<dbReference type="InterPro" id="IPR011047">
    <property type="entry name" value="Quinoprotein_ADH-like_sf"/>
</dbReference>
<dbReference type="InterPro" id="IPR015943">
    <property type="entry name" value="WD40/YVTN_repeat-like_dom_sf"/>
</dbReference>
<evidence type="ECO:0008006" key="5">
    <source>
        <dbReference type="Google" id="ProtNLM"/>
    </source>
</evidence>
<keyword evidence="4" id="KW-1185">Reference proteome</keyword>
<dbReference type="EMBL" id="JAFMPK010000044">
    <property type="protein sequence ID" value="MBO0609778.1"/>
    <property type="molecule type" value="Genomic_DNA"/>
</dbReference>
<feature type="region of interest" description="Disordered" evidence="1">
    <location>
        <begin position="1"/>
        <end position="45"/>
    </location>
</feature>
<name>A0ABS3IBH1_9MICO</name>
<dbReference type="Gene3D" id="2.130.10.10">
    <property type="entry name" value="YVTN repeat-like/Quinoprotein amine dehydrogenase"/>
    <property type="match status" value="1"/>
</dbReference>
<feature type="transmembrane region" description="Helical" evidence="2">
    <location>
        <begin position="54"/>
        <end position="70"/>
    </location>
</feature>
<evidence type="ECO:0000313" key="3">
    <source>
        <dbReference type="EMBL" id="MBO0609778.1"/>
    </source>
</evidence>
<dbReference type="RefSeq" id="WP_207275698.1">
    <property type="nucleotide sequence ID" value="NZ_JAFMPK010000044.1"/>
</dbReference>